<accession>A0AAV1URD0</accession>
<keyword evidence="2" id="KW-0732">Signal</keyword>
<proteinExistence type="predicted"/>
<evidence type="ECO:0000313" key="4">
    <source>
        <dbReference type="Proteomes" id="UP001162060"/>
    </source>
</evidence>
<evidence type="ECO:0000256" key="2">
    <source>
        <dbReference type="SAM" id="SignalP"/>
    </source>
</evidence>
<evidence type="ECO:0000313" key="3">
    <source>
        <dbReference type="EMBL" id="CAK7936157.1"/>
    </source>
</evidence>
<dbReference type="AlphaFoldDB" id="A0AAV1URD0"/>
<protein>
    <recommendedName>
        <fullName evidence="5">RxLR effector protein</fullName>
    </recommendedName>
</protein>
<sequence length="251" mass="27747">MRLAYTAVTTLAALLYCSDSVPAAGDPKAVLKHDVSQFVARRTYGDDYRVNTKRLLRNAHAQGDSDDLLVTEERGLPSSIFGVTSGIPQKFASTKNVVADGVKTAAKKMEDKMTELIMKLDPYGKKLMKNSKFKAFMKHYNTLFRRKSTVKDAKKPTTTTGNTNTVKDKGEATENGGAHITHDTKPETNVGHTTRDDMPPVTTISHSETVGQPKVNHNDLVPPKKENKPKESPKDTKKDDEDEFFDAVSHL</sequence>
<feature type="signal peptide" evidence="2">
    <location>
        <begin position="1"/>
        <end position="23"/>
    </location>
</feature>
<dbReference type="EMBL" id="CAKLBY020000223">
    <property type="protein sequence ID" value="CAK7936157.1"/>
    <property type="molecule type" value="Genomic_DNA"/>
</dbReference>
<feature type="region of interest" description="Disordered" evidence="1">
    <location>
        <begin position="149"/>
        <end position="251"/>
    </location>
</feature>
<dbReference type="Proteomes" id="UP001162060">
    <property type="component" value="Unassembled WGS sequence"/>
</dbReference>
<reference evidence="3" key="1">
    <citation type="submission" date="2024-01" db="EMBL/GenBank/DDBJ databases">
        <authorList>
            <person name="Webb A."/>
        </authorList>
    </citation>
    <scope>NUCLEOTIDE SEQUENCE</scope>
    <source>
        <strain evidence="3">Pm1</strain>
    </source>
</reference>
<evidence type="ECO:0008006" key="5">
    <source>
        <dbReference type="Google" id="ProtNLM"/>
    </source>
</evidence>
<comment type="caution">
    <text evidence="3">The sequence shown here is derived from an EMBL/GenBank/DDBJ whole genome shotgun (WGS) entry which is preliminary data.</text>
</comment>
<organism evidence="3 4">
    <name type="scientific">Peronospora matthiolae</name>
    <dbReference type="NCBI Taxonomy" id="2874970"/>
    <lineage>
        <taxon>Eukaryota</taxon>
        <taxon>Sar</taxon>
        <taxon>Stramenopiles</taxon>
        <taxon>Oomycota</taxon>
        <taxon>Peronosporomycetes</taxon>
        <taxon>Peronosporales</taxon>
        <taxon>Peronosporaceae</taxon>
        <taxon>Peronospora</taxon>
    </lineage>
</organism>
<feature type="compositionally biased region" description="Basic and acidic residues" evidence="1">
    <location>
        <begin position="222"/>
        <end position="239"/>
    </location>
</feature>
<evidence type="ECO:0000256" key="1">
    <source>
        <dbReference type="SAM" id="MobiDB-lite"/>
    </source>
</evidence>
<feature type="chain" id="PRO_5043505808" description="RxLR effector protein" evidence="2">
    <location>
        <begin position="24"/>
        <end position="251"/>
    </location>
</feature>
<gene>
    <name evidence="3" type="ORF">PM001_LOCUS21307</name>
</gene>
<name>A0AAV1URD0_9STRA</name>